<dbReference type="AlphaFoldDB" id="A0A521DX31"/>
<evidence type="ECO:0000313" key="1">
    <source>
        <dbReference type="EMBL" id="SMO76236.1"/>
    </source>
</evidence>
<accession>A0A521DX31</accession>
<name>A0A521DX31_9FLAO</name>
<evidence type="ECO:0000313" key="2">
    <source>
        <dbReference type="Proteomes" id="UP000316916"/>
    </source>
</evidence>
<organism evidence="1 2">
    <name type="scientific">Chryseobacterium rhizoplanae</name>
    <dbReference type="NCBI Taxonomy" id="1609531"/>
    <lineage>
        <taxon>Bacteria</taxon>
        <taxon>Pseudomonadati</taxon>
        <taxon>Bacteroidota</taxon>
        <taxon>Flavobacteriia</taxon>
        <taxon>Flavobacteriales</taxon>
        <taxon>Weeksellaceae</taxon>
        <taxon>Chryseobacterium group</taxon>
        <taxon>Chryseobacterium</taxon>
    </lineage>
</organism>
<dbReference type="EMBL" id="FXTC01000006">
    <property type="protein sequence ID" value="SMO76236.1"/>
    <property type="molecule type" value="Genomic_DNA"/>
</dbReference>
<reference evidence="1 2" key="1">
    <citation type="submission" date="2017-05" db="EMBL/GenBank/DDBJ databases">
        <authorList>
            <person name="Varghese N."/>
            <person name="Submissions S."/>
        </authorList>
    </citation>
    <scope>NUCLEOTIDE SEQUENCE [LARGE SCALE GENOMIC DNA]</scope>
    <source>
        <strain evidence="1 2">DSM 29371</strain>
    </source>
</reference>
<gene>
    <name evidence="1" type="ORF">SAMN06265171_106193</name>
</gene>
<keyword evidence="2" id="KW-1185">Reference proteome</keyword>
<protein>
    <submittedName>
        <fullName evidence="1">Uncharacterized protein</fullName>
    </submittedName>
</protein>
<sequence>MAIAFINQTTCGLCNEKITDLESIFSFPPFIQNIKDPLYQFNDSVFHINCLNKHSFGKKAIELTEQYFYSVKPENRKCIVDEEIIEDVHDYIFMGVLTSNDDEDLYKFNFITLNKRNLHKWKGRADFISIAEKFIKDGKWEDLTSYKYLNKLIDLFKQDILI</sequence>
<dbReference type="Proteomes" id="UP000316916">
    <property type="component" value="Unassembled WGS sequence"/>
</dbReference>
<proteinExistence type="predicted"/>
<dbReference type="RefSeq" id="WP_142718652.1">
    <property type="nucleotide sequence ID" value="NZ_FXTC01000006.1"/>
</dbReference>